<keyword evidence="2" id="KW-1185">Reference proteome</keyword>
<evidence type="ECO:0000313" key="1">
    <source>
        <dbReference type="EMBL" id="OMP05649.1"/>
    </source>
</evidence>
<reference evidence="2" key="1">
    <citation type="submission" date="2013-09" db="EMBL/GenBank/DDBJ databases">
        <title>Corchorus olitorius genome sequencing.</title>
        <authorList>
            <person name="Alam M."/>
            <person name="Haque M.S."/>
            <person name="Islam M.S."/>
            <person name="Emdad E.M."/>
            <person name="Islam M.M."/>
            <person name="Ahmed B."/>
            <person name="Halim A."/>
            <person name="Hossen Q.M.M."/>
            <person name="Hossain M.Z."/>
            <person name="Ahmed R."/>
            <person name="Khan M.M."/>
            <person name="Islam R."/>
            <person name="Rashid M.M."/>
            <person name="Khan S.A."/>
            <person name="Rahman M.S."/>
            <person name="Alam M."/>
            <person name="Yahiya A.S."/>
            <person name="Khan M.S."/>
            <person name="Azam M.S."/>
            <person name="Haque T."/>
            <person name="Lashkar M.Z.H."/>
            <person name="Akhand A.I."/>
            <person name="Morshed G."/>
            <person name="Roy S."/>
            <person name="Uddin K.S."/>
            <person name="Rabeya T."/>
            <person name="Hossain A.S."/>
            <person name="Chowdhury A."/>
            <person name="Snigdha A.R."/>
            <person name="Mortoza M.S."/>
            <person name="Matin S.A."/>
            <person name="Hoque S.M.E."/>
            <person name="Islam M.K."/>
            <person name="Roy D.K."/>
            <person name="Haider R."/>
            <person name="Moosa M.M."/>
            <person name="Elias S.M."/>
            <person name="Hasan A.M."/>
            <person name="Jahan S."/>
            <person name="Shafiuddin M."/>
            <person name="Mahmood N."/>
            <person name="Shommy N.S."/>
        </authorList>
    </citation>
    <scope>NUCLEOTIDE SEQUENCE [LARGE SCALE GENOMIC DNA]</scope>
    <source>
        <strain evidence="2">cv. O-4</strain>
    </source>
</reference>
<protein>
    <submittedName>
        <fullName evidence="1">Uncharacterized protein</fullName>
    </submittedName>
</protein>
<proteinExistence type="predicted"/>
<accession>A0A1R3KF21</accession>
<organism evidence="1 2">
    <name type="scientific">Corchorus olitorius</name>
    <dbReference type="NCBI Taxonomy" id="93759"/>
    <lineage>
        <taxon>Eukaryota</taxon>
        <taxon>Viridiplantae</taxon>
        <taxon>Streptophyta</taxon>
        <taxon>Embryophyta</taxon>
        <taxon>Tracheophyta</taxon>
        <taxon>Spermatophyta</taxon>
        <taxon>Magnoliopsida</taxon>
        <taxon>eudicotyledons</taxon>
        <taxon>Gunneridae</taxon>
        <taxon>Pentapetalae</taxon>
        <taxon>rosids</taxon>
        <taxon>malvids</taxon>
        <taxon>Malvales</taxon>
        <taxon>Malvaceae</taxon>
        <taxon>Grewioideae</taxon>
        <taxon>Apeibeae</taxon>
        <taxon>Corchorus</taxon>
    </lineage>
</organism>
<dbReference type="EMBL" id="AWUE01013927">
    <property type="protein sequence ID" value="OMP05649.1"/>
    <property type="molecule type" value="Genomic_DNA"/>
</dbReference>
<comment type="caution">
    <text evidence="1">The sequence shown here is derived from an EMBL/GenBank/DDBJ whole genome shotgun (WGS) entry which is preliminary data.</text>
</comment>
<sequence length="111" mass="12649">MIPFHPLPIGLTSYIPVAVLHSQSIQPKRLTSRKNVRKKTWYCRLLLQLPLLAKKRSFSPVSVVEFLSAALSSLAHHLELIANDLSSYFTVLTEKKKGRIIYIIEFVETAM</sequence>
<dbReference type="AlphaFoldDB" id="A0A1R3KF21"/>
<evidence type="ECO:0000313" key="2">
    <source>
        <dbReference type="Proteomes" id="UP000187203"/>
    </source>
</evidence>
<gene>
    <name evidence="1" type="ORF">COLO4_08675</name>
</gene>
<dbReference type="Proteomes" id="UP000187203">
    <property type="component" value="Unassembled WGS sequence"/>
</dbReference>
<name>A0A1R3KF21_9ROSI</name>